<evidence type="ECO:0000313" key="1">
    <source>
        <dbReference type="EMBL" id="RMX56791.1"/>
    </source>
</evidence>
<reference evidence="1 2" key="1">
    <citation type="journal article" date="2018" name="Sci. Rep.">
        <title>Comparative analysis of the Pocillopora damicornis genome highlights role of immune system in coral evolution.</title>
        <authorList>
            <person name="Cunning R."/>
            <person name="Bay R.A."/>
            <person name="Gillette P."/>
            <person name="Baker A.C."/>
            <person name="Traylor-Knowles N."/>
        </authorList>
    </citation>
    <scope>NUCLEOTIDE SEQUENCE [LARGE SCALE GENOMIC DNA]</scope>
    <source>
        <strain evidence="1">RSMAS</strain>
        <tissue evidence="1">Whole animal</tissue>
    </source>
</reference>
<keyword evidence="2" id="KW-1185">Reference proteome</keyword>
<evidence type="ECO:0000313" key="2">
    <source>
        <dbReference type="Proteomes" id="UP000275408"/>
    </source>
</evidence>
<proteinExistence type="predicted"/>
<dbReference type="AlphaFoldDB" id="A0A3M6USZ7"/>
<name>A0A3M6USZ7_POCDA</name>
<comment type="caution">
    <text evidence="1">The sequence shown here is derived from an EMBL/GenBank/DDBJ whole genome shotgun (WGS) entry which is preliminary data.</text>
</comment>
<protein>
    <submittedName>
        <fullName evidence="1">Uncharacterized protein</fullName>
    </submittedName>
</protein>
<accession>A0A3M6USZ7</accession>
<gene>
    <name evidence="1" type="ORF">pdam_00009955</name>
</gene>
<organism evidence="1 2">
    <name type="scientific">Pocillopora damicornis</name>
    <name type="common">Cauliflower coral</name>
    <name type="synonym">Millepora damicornis</name>
    <dbReference type="NCBI Taxonomy" id="46731"/>
    <lineage>
        <taxon>Eukaryota</taxon>
        <taxon>Metazoa</taxon>
        <taxon>Cnidaria</taxon>
        <taxon>Anthozoa</taxon>
        <taxon>Hexacorallia</taxon>
        <taxon>Scleractinia</taxon>
        <taxon>Astrocoeniina</taxon>
        <taxon>Pocilloporidae</taxon>
        <taxon>Pocillopora</taxon>
    </lineage>
</organism>
<dbReference type="Proteomes" id="UP000275408">
    <property type="component" value="Unassembled WGS sequence"/>
</dbReference>
<dbReference type="EMBL" id="RCHS01000794">
    <property type="protein sequence ID" value="RMX56791.1"/>
    <property type="molecule type" value="Genomic_DNA"/>
</dbReference>
<sequence length="88" mass="10038">MNCLTRLFKRMTLTQEIGLRDVLIPLECVIHLNSELKISQSSQTTSLVPSEKTNLTSTFSLLTIRIMVNKWLWLTVMISSKVLSEAEL</sequence>